<sequence>MLNAKDHNILIQVGENQDIKEFYAHSNILRSYSRYFKNIIPAGIKKDVVLVINKPNITPVIFEILLKYIYEGEFDLKKQSEMDNFNLLIACDYLHLEDLFEYIQCYIIKRQIPWTQENFALVLNYIFNLPNFKKLQEHCIKFIYNNYPRLVFNSSHFSSLDKHILFYLLKQDDFRVNIEEVTVWDTLIEWGIKQTPELENNNQNEWTEKNYEDLKNTLSDFIPLIKFINITSEDFYDKVRPYEAIIPNNIYNETMEYYLVGKPKLCIYKSKIIKSDFINVIANFIDKKVSADSTTMYIRTADDPIYKFELIYSSNFHNSFGNIKHESVVAASLIIIKTQESDKIFVGYSSVGFDSNEDDIINIYNSNYFRSETFILSFKDSEEIKGMRLSYAIFSCCTGFTKKYTSWDSECDALCIMDQKLYIKNIEGCMYSWKHFENVSSWRNYYKSRLTLTNIYTIKEIEAFCVVKSSDNYVKSGMYKMG</sequence>
<dbReference type="PANTHER" id="PTHR24410">
    <property type="entry name" value="HL07962P-RELATED"/>
    <property type="match status" value="1"/>
</dbReference>
<dbReference type="InterPro" id="IPR011705">
    <property type="entry name" value="BACK"/>
</dbReference>
<proteinExistence type="predicted"/>
<name>A0A2Z6QG59_9GLOM</name>
<dbReference type="STRING" id="94130.A0A2Z6QG59"/>
<dbReference type="InterPro" id="IPR011333">
    <property type="entry name" value="SKP1/BTB/POZ_sf"/>
</dbReference>
<dbReference type="Gene3D" id="1.25.40.420">
    <property type="match status" value="1"/>
</dbReference>
<organism evidence="2 4">
    <name type="scientific">Rhizophagus clarus</name>
    <dbReference type="NCBI Taxonomy" id="94130"/>
    <lineage>
        <taxon>Eukaryota</taxon>
        <taxon>Fungi</taxon>
        <taxon>Fungi incertae sedis</taxon>
        <taxon>Mucoromycota</taxon>
        <taxon>Glomeromycotina</taxon>
        <taxon>Glomeromycetes</taxon>
        <taxon>Glomerales</taxon>
        <taxon>Glomeraceae</taxon>
        <taxon>Rhizophagus</taxon>
    </lineage>
</organism>
<dbReference type="OrthoDB" id="408604at2759"/>
<dbReference type="EMBL" id="BEXD01000457">
    <property type="protein sequence ID" value="GBB87612.1"/>
    <property type="molecule type" value="Genomic_DNA"/>
</dbReference>
<gene>
    <name evidence="3" type="ORF">RCL2_000890400</name>
    <name evidence="2" type="ORF">RclHR1_14090004</name>
</gene>
<dbReference type="InterPro" id="IPR051481">
    <property type="entry name" value="BTB-POZ/Galectin-3-binding"/>
</dbReference>
<dbReference type="CDD" id="cd18186">
    <property type="entry name" value="BTB_POZ_ZBTB_KLHL-like"/>
    <property type="match status" value="1"/>
</dbReference>
<comment type="caution">
    <text evidence="2">The sequence shown here is derived from an EMBL/GenBank/DDBJ whole genome shotgun (WGS) entry which is preliminary data.</text>
</comment>
<reference evidence="2 4" key="1">
    <citation type="submission" date="2017-11" db="EMBL/GenBank/DDBJ databases">
        <title>The genome of Rhizophagus clarus HR1 reveals common genetic basis of auxotrophy among arbuscular mycorrhizal fungi.</title>
        <authorList>
            <person name="Kobayashi Y."/>
        </authorList>
    </citation>
    <scope>NUCLEOTIDE SEQUENCE [LARGE SCALE GENOMIC DNA]</scope>
    <source>
        <strain evidence="2 4">HR1</strain>
    </source>
</reference>
<keyword evidence="4" id="KW-1185">Reference proteome</keyword>
<dbReference type="Proteomes" id="UP000615446">
    <property type="component" value="Unassembled WGS sequence"/>
</dbReference>
<protein>
    <recommendedName>
        <fullName evidence="1">BTB domain-containing protein</fullName>
    </recommendedName>
</protein>
<evidence type="ECO:0000313" key="2">
    <source>
        <dbReference type="EMBL" id="GBB87612.1"/>
    </source>
</evidence>
<dbReference type="InterPro" id="IPR000210">
    <property type="entry name" value="BTB/POZ_dom"/>
</dbReference>
<dbReference type="PROSITE" id="PS50097">
    <property type="entry name" value="BTB"/>
    <property type="match status" value="1"/>
</dbReference>
<accession>A0A2Z6QG59</accession>
<dbReference type="Proteomes" id="UP000247702">
    <property type="component" value="Unassembled WGS sequence"/>
</dbReference>
<reference evidence="3" key="2">
    <citation type="submission" date="2019-10" db="EMBL/GenBank/DDBJ databases">
        <title>Conservation and host-specific expression of non-tandemly repeated heterogenous ribosome RNA gene in arbuscular mycorrhizal fungi.</title>
        <authorList>
            <person name="Maeda T."/>
            <person name="Kobayashi Y."/>
            <person name="Nakagawa T."/>
            <person name="Ezawa T."/>
            <person name="Yamaguchi K."/>
            <person name="Bino T."/>
            <person name="Nishimoto Y."/>
            <person name="Shigenobu S."/>
            <person name="Kawaguchi M."/>
        </authorList>
    </citation>
    <scope>NUCLEOTIDE SEQUENCE</scope>
    <source>
        <strain evidence="3">HR1</strain>
    </source>
</reference>
<evidence type="ECO:0000313" key="4">
    <source>
        <dbReference type="Proteomes" id="UP000247702"/>
    </source>
</evidence>
<dbReference type="AlphaFoldDB" id="A0A2Z6QG59"/>
<dbReference type="SMART" id="SM00225">
    <property type="entry name" value="BTB"/>
    <property type="match status" value="1"/>
</dbReference>
<dbReference type="SUPFAM" id="SSF54695">
    <property type="entry name" value="POZ domain"/>
    <property type="match status" value="1"/>
</dbReference>
<feature type="domain" description="BTB" evidence="1">
    <location>
        <begin position="7"/>
        <end position="78"/>
    </location>
</feature>
<dbReference type="Pfam" id="PF00651">
    <property type="entry name" value="BTB"/>
    <property type="match status" value="1"/>
</dbReference>
<dbReference type="EMBL" id="BLAL01000058">
    <property type="protein sequence ID" value="GES81659.1"/>
    <property type="molecule type" value="Genomic_DNA"/>
</dbReference>
<dbReference type="Gene3D" id="3.30.710.10">
    <property type="entry name" value="Potassium Channel Kv1.1, Chain A"/>
    <property type="match status" value="1"/>
</dbReference>
<dbReference type="Pfam" id="PF07707">
    <property type="entry name" value="BACK"/>
    <property type="match status" value="1"/>
</dbReference>
<evidence type="ECO:0000259" key="1">
    <source>
        <dbReference type="PROSITE" id="PS50097"/>
    </source>
</evidence>
<dbReference type="PANTHER" id="PTHR24410:SF23">
    <property type="entry name" value="BTB DOMAIN-CONTAINING PROTEIN-RELATED"/>
    <property type="match status" value="1"/>
</dbReference>
<evidence type="ECO:0000313" key="3">
    <source>
        <dbReference type="EMBL" id="GES81659.1"/>
    </source>
</evidence>